<protein>
    <recommendedName>
        <fullName evidence="3">RING-type E3 ubiquitin transferase</fullName>
        <ecNumber evidence="3">2.3.2.27</ecNumber>
    </recommendedName>
</protein>
<feature type="compositionally biased region" description="Gly residues" evidence="13">
    <location>
        <begin position="234"/>
        <end position="243"/>
    </location>
</feature>
<evidence type="ECO:0000256" key="7">
    <source>
        <dbReference type="ARBA" id="ARBA00022771"/>
    </source>
</evidence>
<keyword evidence="5" id="KW-0519">Myristate</keyword>
<evidence type="ECO:0000256" key="3">
    <source>
        <dbReference type="ARBA" id="ARBA00012483"/>
    </source>
</evidence>
<dbReference type="GO" id="GO:0061630">
    <property type="term" value="F:ubiquitin protein ligase activity"/>
    <property type="evidence" value="ECO:0007669"/>
    <property type="project" value="UniProtKB-EC"/>
</dbReference>
<evidence type="ECO:0000259" key="14">
    <source>
        <dbReference type="PROSITE" id="PS50089"/>
    </source>
</evidence>
<keyword evidence="6" id="KW-0479">Metal-binding</keyword>
<keyword evidence="7 12" id="KW-0863">Zinc-finger</keyword>
<dbReference type="Pfam" id="PF26192">
    <property type="entry name" value="RNF157-like_N"/>
    <property type="match status" value="1"/>
</dbReference>
<evidence type="ECO:0000256" key="13">
    <source>
        <dbReference type="SAM" id="MobiDB-lite"/>
    </source>
</evidence>
<keyword evidence="4" id="KW-0808">Transferase</keyword>
<evidence type="ECO:0000256" key="9">
    <source>
        <dbReference type="ARBA" id="ARBA00022833"/>
    </source>
</evidence>
<dbReference type="SUPFAM" id="SSF57850">
    <property type="entry name" value="RING/U-box"/>
    <property type="match status" value="1"/>
</dbReference>
<proteinExistence type="inferred from homology"/>
<dbReference type="CDD" id="cd16789">
    <property type="entry name" value="mRING-HC-C3HC5_MGRN1-like"/>
    <property type="match status" value="1"/>
</dbReference>
<feature type="compositionally biased region" description="Low complexity" evidence="13">
    <location>
        <begin position="217"/>
        <end position="233"/>
    </location>
</feature>
<comment type="pathway">
    <text evidence="2">Protein modification; protein ubiquitination.</text>
</comment>
<dbReference type="PhylomeDB" id="A0A0G4G0K6"/>
<evidence type="ECO:0000256" key="1">
    <source>
        <dbReference type="ARBA" id="ARBA00000900"/>
    </source>
</evidence>
<dbReference type="InterPro" id="IPR001841">
    <property type="entry name" value="Znf_RING"/>
</dbReference>
<comment type="similarity">
    <text evidence="11">Belongs to the RING-type zinc finger family. LOG2 subfamily.</text>
</comment>
<evidence type="ECO:0000256" key="11">
    <source>
        <dbReference type="ARBA" id="ARBA00025721"/>
    </source>
</evidence>
<evidence type="ECO:0000256" key="4">
    <source>
        <dbReference type="ARBA" id="ARBA00022679"/>
    </source>
</evidence>
<dbReference type="PANTHER" id="PTHR22996">
    <property type="entry name" value="MAHOGUNIN"/>
    <property type="match status" value="1"/>
</dbReference>
<keyword evidence="9" id="KW-0862">Zinc</keyword>
<dbReference type="PROSITE" id="PS50089">
    <property type="entry name" value="ZF_RING_2"/>
    <property type="match status" value="1"/>
</dbReference>
<feature type="domain" description="RING-type" evidence="14">
    <location>
        <begin position="306"/>
        <end position="345"/>
    </location>
</feature>
<comment type="catalytic activity">
    <reaction evidence="1">
        <text>S-ubiquitinyl-[E2 ubiquitin-conjugating enzyme]-L-cysteine + [acceptor protein]-L-lysine = [E2 ubiquitin-conjugating enzyme]-L-cysteine + N(6)-ubiquitinyl-[acceptor protein]-L-lysine.</text>
        <dbReference type="EC" id="2.3.2.27"/>
    </reaction>
</comment>
<sequence length="366" mass="39650">MGSNASNARREVAGQNQGAAQRVFVIQGGRYQSQGIQPYNYNVQGGGGGYAQRQVPPAQVQPTCVVKNPVNLRKQTLHLERDPREAHLYWLNFEMDAATEVEISVYLIAKEQIDANGLPLIEGVAGQVSGGDPVFQQVFPKGLKQTFRERLINLLQVPFEDMYFKPLHPDRFPLVIVLRARVDQPRDKPPVPAQAQFTYAEFVRGAASGAAGGGGSSASSSSASASASAAAPAGGPGGSGGGAQVERDTGGRERQHSIGSSVYSLRVLKQKVQYGMKTYEMQEIYGIRFEKHGTEPADDLTTGRECVICLSEDKNTMVLPCRHMCLCSGCANIMRMQSNKCPICRQSVSSLLQICITDEQLQQAQA</sequence>
<name>A0A0G4G0K6_9ALVE</name>
<dbReference type="SMART" id="SM00184">
    <property type="entry name" value="RING"/>
    <property type="match status" value="1"/>
</dbReference>
<evidence type="ECO:0000313" key="15">
    <source>
        <dbReference type="EMBL" id="CEM21300.1"/>
    </source>
</evidence>
<evidence type="ECO:0000256" key="10">
    <source>
        <dbReference type="ARBA" id="ARBA00023288"/>
    </source>
</evidence>
<dbReference type="Gene3D" id="3.30.40.10">
    <property type="entry name" value="Zinc/RING finger domain, C3HC4 (zinc finger)"/>
    <property type="match status" value="1"/>
</dbReference>
<dbReference type="EC" id="2.3.2.27" evidence="3"/>
<organism evidence="15">
    <name type="scientific">Chromera velia CCMP2878</name>
    <dbReference type="NCBI Taxonomy" id="1169474"/>
    <lineage>
        <taxon>Eukaryota</taxon>
        <taxon>Sar</taxon>
        <taxon>Alveolata</taxon>
        <taxon>Colpodellida</taxon>
        <taxon>Chromeraceae</taxon>
        <taxon>Chromera</taxon>
    </lineage>
</organism>
<evidence type="ECO:0000256" key="8">
    <source>
        <dbReference type="ARBA" id="ARBA00022786"/>
    </source>
</evidence>
<dbReference type="VEuPathDB" id="CryptoDB:Cvel_19606"/>
<accession>A0A0G4G0K6</accession>
<dbReference type="InterPro" id="IPR045194">
    <property type="entry name" value="MGRN1/RNF157-like"/>
</dbReference>
<evidence type="ECO:0000256" key="6">
    <source>
        <dbReference type="ARBA" id="ARBA00022723"/>
    </source>
</evidence>
<evidence type="ECO:0000256" key="2">
    <source>
        <dbReference type="ARBA" id="ARBA00004906"/>
    </source>
</evidence>
<keyword evidence="10" id="KW-0449">Lipoprotein</keyword>
<dbReference type="InterPro" id="IPR045195">
    <property type="entry name" value="LOG2-like_mRING_C3HC5"/>
</dbReference>
<reference evidence="15" key="1">
    <citation type="submission" date="2014-11" db="EMBL/GenBank/DDBJ databases">
        <authorList>
            <person name="Otto D Thomas"/>
            <person name="Naeem Raeece"/>
        </authorList>
    </citation>
    <scope>NUCLEOTIDE SEQUENCE</scope>
</reference>
<dbReference type="GO" id="GO:0016567">
    <property type="term" value="P:protein ubiquitination"/>
    <property type="evidence" value="ECO:0007669"/>
    <property type="project" value="TreeGrafter"/>
</dbReference>
<dbReference type="AlphaFoldDB" id="A0A0G4G0K6"/>
<keyword evidence="8" id="KW-0833">Ubl conjugation pathway</keyword>
<dbReference type="InterPro" id="IPR013083">
    <property type="entry name" value="Znf_RING/FYVE/PHD"/>
</dbReference>
<dbReference type="InterPro" id="IPR058981">
    <property type="entry name" value="MGRN1/RNF157-like_N"/>
</dbReference>
<evidence type="ECO:0000256" key="5">
    <source>
        <dbReference type="ARBA" id="ARBA00022707"/>
    </source>
</evidence>
<evidence type="ECO:0000256" key="12">
    <source>
        <dbReference type="PROSITE-ProRule" id="PRU00175"/>
    </source>
</evidence>
<dbReference type="GO" id="GO:0008270">
    <property type="term" value="F:zinc ion binding"/>
    <property type="evidence" value="ECO:0007669"/>
    <property type="project" value="UniProtKB-KW"/>
</dbReference>
<dbReference type="EMBL" id="CDMZ01000778">
    <property type="protein sequence ID" value="CEM21300.1"/>
    <property type="molecule type" value="Genomic_DNA"/>
</dbReference>
<gene>
    <name evidence="15" type="ORF">Cvel_19606</name>
</gene>
<dbReference type="Pfam" id="PF13920">
    <property type="entry name" value="zf-C3HC4_3"/>
    <property type="match status" value="1"/>
</dbReference>
<feature type="compositionally biased region" description="Basic and acidic residues" evidence="13">
    <location>
        <begin position="245"/>
        <end position="256"/>
    </location>
</feature>
<feature type="region of interest" description="Disordered" evidence="13">
    <location>
        <begin position="210"/>
        <end position="258"/>
    </location>
</feature>
<dbReference type="PANTHER" id="PTHR22996:SF0">
    <property type="entry name" value="RE60872P-RELATED"/>
    <property type="match status" value="1"/>
</dbReference>